<comment type="similarity">
    <text evidence="5">Belongs to the CofC family.</text>
</comment>
<dbReference type="EC" id="2.7.7.106" evidence="5"/>
<dbReference type="PANTHER" id="PTHR40392">
    <property type="entry name" value="2-PHOSPHO-L-LACTATE GUANYLYLTRANSFERASE"/>
    <property type="match status" value="1"/>
</dbReference>
<gene>
    <name evidence="6" type="primary">cofC</name>
    <name evidence="5" type="synonym">fbiD</name>
    <name evidence="6" type="ORF">AB4875_13615</name>
</gene>
<protein>
    <recommendedName>
        <fullName evidence="5">3-phospho-D-glycerate guanylyltransferase</fullName>
        <shortName evidence="5">3PG guanylyltransferase</shortName>
        <ecNumber evidence="5">2.7.7.106</ecNumber>
    </recommendedName>
</protein>
<dbReference type="PANTHER" id="PTHR40392:SF1">
    <property type="entry name" value="2-PHOSPHO-L-LACTATE GUANYLYLTRANSFERASE"/>
    <property type="match status" value="1"/>
</dbReference>
<keyword evidence="7" id="KW-1185">Reference proteome</keyword>
<evidence type="ECO:0000256" key="4">
    <source>
        <dbReference type="ARBA" id="ARBA00023134"/>
    </source>
</evidence>
<comment type="caution">
    <text evidence="6">The sequence shown here is derived from an EMBL/GenBank/DDBJ whole genome shotgun (WGS) entry which is preliminary data.</text>
</comment>
<keyword evidence="3 5" id="KW-0547">Nucleotide-binding</keyword>
<comment type="catalytic activity">
    <reaction evidence="5">
        <text>(2R)-3-phosphoglycerate + GTP + H(+) = 3-[(R)-glyceryl]-diphospho-5'-guanosine + diphosphate</text>
        <dbReference type="Rhea" id="RHEA:63440"/>
        <dbReference type="ChEBI" id="CHEBI:15378"/>
        <dbReference type="ChEBI" id="CHEBI:33019"/>
        <dbReference type="ChEBI" id="CHEBI:37565"/>
        <dbReference type="ChEBI" id="CHEBI:58272"/>
        <dbReference type="ChEBI" id="CHEBI:147306"/>
        <dbReference type="EC" id="2.7.7.106"/>
    </reaction>
</comment>
<evidence type="ECO:0000313" key="7">
    <source>
        <dbReference type="Proteomes" id="UP001557484"/>
    </source>
</evidence>
<reference evidence="6 7" key="1">
    <citation type="journal article" date="2011" name="Int. J. Syst. Evol. Microbiol.">
        <title>Zhongshania antarctica gen. nov., sp. nov. and Zhongshania guokunii sp. nov., gammaproteobacteria respectively isolated from coastal attached (fast) ice and surface seawater of the Antarctic.</title>
        <authorList>
            <person name="Li H.J."/>
            <person name="Zhang X.Y."/>
            <person name="Chen C.X."/>
            <person name="Zhang Y.J."/>
            <person name="Gao Z.M."/>
            <person name="Yu Y."/>
            <person name="Chen X.L."/>
            <person name="Chen B."/>
            <person name="Zhang Y.Z."/>
        </authorList>
    </citation>
    <scope>NUCLEOTIDE SEQUENCE [LARGE SCALE GENOMIC DNA]</scope>
    <source>
        <strain evidence="6 7">R06B22</strain>
    </source>
</reference>
<dbReference type="RefSeq" id="WP_368376601.1">
    <property type="nucleotide sequence ID" value="NZ_JBFRYB010000001.1"/>
</dbReference>
<dbReference type="SUPFAM" id="SSF53448">
    <property type="entry name" value="Nucleotide-diphospho-sugar transferases"/>
    <property type="match status" value="1"/>
</dbReference>
<evidence type="ECO:0000313" key="6">
    <source>
        <dbReference type="EMBL" id="MEX1666526.1"/>
    </source>
</evidence>
<sequence length="264" mass="28585">MPRRIDNKSNRIKAYNTMWALLPLKDFVQAKQRLAGSLTVSERRGLFHAMVEDVLTVLAVHPSFERIVVVSDDPAAQLLAEHYGIDCWSERGLDASGLNAVVDSALRRMAELTQNRTGVTAAMVVHGDLPLLGNQELNTLIEQHHALMKTHPSAVSIATDSHGCGSNIVVCDPAKAPVLAYGPDSCAAHYASAETMQLPAQVISLPGLAQDIDTQDDLLRLLAMVPSVAAERTLAYLHQDGIAQRLRQLGSEAANTSLQAWRAV</sequence>
<dbReference type="Pfam" id="PF01983">
    <property type="entry name" value="CofC"/>
    <property type="match status" value="1"/>
</dbReference>
<dbReference type="Proteomes" id="UP001557484">
    <property type="component" value="Unassembled WGS sequence"/>
</dbReference>
<comment type="function">
    <text evidence="5">Guanylyltransferase that catalyzes the activation of (2R)-3-phosphoglycerate (3PG) as 3-[(R)-glyceryl]-diphospho-5'-guanosine, via the condensation of 3PG with GTP. It is involved in the biosynthesis of a derivative of the hydride carrier cofactor coenzyme F420, 3PG-F420.</text>
</comment>
<dbReference type="InterPro" id="IPR002835">
    <property type="entry name" value="CofC"/>
</dbReference>
<keyword evidence="1 5" id="KW-0808">Transferase</keyword>
<organism evidence="6 7">
    <name type="scientific">Zhongshania arctica</name>
    <dbReference type="NCBI Taxonomy" id="3238302"/>
    <lineage>
        <taxon>Bacteria</taxon>
        <taxon>Pseudomonadati</taxon>
        <taxon>Pseudomonadota</taxon>
        <taxon>Gammaproteobacteria</taxon>
        <taxon>Cellvibrionales</taxon>
        <taxon>Spongiibacteraceae</taxon>
        <taxon>Zhongshania</taxon>
    </lineage>
</organism>
<dbReference type="Gene3D" id="3.90.550.10">
    <property type="entry name" value="Spore Coat Polysaccharide Biosynthesis Protein SpsA, Chain A"/>
    <property type="match status" value="1"/>
</dbReference>
<dbReference type="NCBIfam" id="TIGR03552">
    <property type="entry name" value="F420_cofC"/>
    <property type="match status" value="1"/>
</dbReference>
<evidence type="ECO:0000256" key="2">
    <source>
        <dbReference type="ARBA" id="ARBA00022695"/>
    </source>
</evidence>
<accession>A0ABV3TY20</accession>
<evidence type="ECO:0000256" key="3">
    <source>
        <dbReference type="ARBA" id="ARBA00022741"/>
    </source>
</evidence>
<name>A0ABV3TY20_9GAMM</name>
<dbReference type="GO" id="GO:0043814">
    <property type="term" value="F:phospholactate guanylyltransferase activity"/>
    <property type="evidence" value="ECO:0007669"/>
    <property type="project" value="UniProtKB-EC"/>
</dbReference>
<keyword evidence="4 5" id="KW-0342">GTP-binding</keyword>
<dbReference type="HAMAP" id="MF_02114">
    <property type="entry name" value="CofC"/>
    <property type="match status" value="1"/>
</dbReference>
<dbReference type="InterPro" id="IPR029044">
    <property type="entry name" value="Nucleotide-diphossugar_trans"/>
</dbReference>
<evidence type="ECO:0000256" key="1">
    <source>
        <dbReference type="ARBA" id="ARBA00022679"/>
    </source>
</evidence>
<evidence type="ECO:0000256" key="5">
    <source>
        <dbReference type="HAMAP-Rule" id="MF_02114"/>
    </source>
</evidence>
<proteinExistence type="inferred from homology"/>
<dbReference type="EMBL" id="JBFRYB010000001">
    <property type="protein sequence ID" value="MEX1666526.1"/>
    <property type="molecule type" value="Genomic_DNA"/>
</dbReference>
<keyword evidence="2 5" id="KW-0548">Nucleotidyltransferase</keyword>
<comment type="pathway">
    <text evidence="5">Cofactor biosynthesis; coenzyme F420 biosynthesis.</text>
</comment>